<dbReference type="PROSITE" id="PS50157">
    <property type="entry name" value="ZINC_FINGER_C2H2_2"/>
    <property type="match status" value="1"/>
</dbReference>
<accession>A0A3P8L1B8</accession>
<dbReference type="Proteomes" id="UP000269396">
    <property type="component" value="Unassembled WGS sequence"/>
</dbReference>
<reference evidence="4 5" key="1">
    <citation type="submission" date="2018-11" db="EMBL/GenBank/DDBJ databases">
        <authorList>
            <consortium name="Pathogen Informatics"/>
        </authorList>
    </citation>
    <scope>NUCLEOTIDE SEQUENCE [LARGE SCALE GENOMIC DNA]</scope>
    <source>
        <strain>Denwood</strain>
        <strain evidence="5">Zambia</strain>
    </source>
</reference>
<keyword evidence="1" id="KW-0862">Zinc</keyword>
<dbReference type="EMBL" id="UZAL01050376">
    <property type="protein sequence ID" value="VDP86736.1"/>
    <property type="molecule type" value="Genomic_DNA"/>
</dbReference>
<keyword evidence="1" id="KW-0863">Zinc-finger</keyword>
<feature type="compositionally biased region" description="Acidic residues" evidence="2">
    <location>
        <begin position="428"/>
        <end position="443"/>
    </location>
</feature>
<keyword evidence="1" id="KW-0479">Metal-binding</keyword>
<dbReference type="GO" id="GO:0008270">
    <property type="term" value="F:zinc ion binding"/>
    <property type="evidence" value="ECO:0007669"/>
    <property type="project" value="UniProtKB-KW"/>
</dbReference>
<feature type="compositionally biased region" description="Basic and acidic residues" evidence="2">
    <location>
        <begin position="418"/>
        <end position="427"/>
    </location>
</feature>
<organism evidence="4 5">
    <name type="scientific">Schistosoma mattheei</name>
    <dbReference type="NCBI Taxonomy" id="31246"/>
    <lineage>
        <taxon>Eukaryota</taxon>
        <taxon>Metazoa</taxon>
        <taxon>Spiralia</taxon>
        <taxon>Lophotrochozoa</taxon>
        <taxon>Platyhelminthes</taxon>
        <taxon>Trematoda</taxon>
        <taxon>Digenea</taxon>
        <taxon>Strigeidida</taxon>
        <taxon>Schistosomatoidea</taxon>
        <taxon>Schistosomatidae</taxon>
        <taxon>Schistosoma</taxon>
    </lineage>
</organism>
<evidence type="ECO:0000256" key="2">
    <source>
        <dbReference type="SAM" id="MobiDB-lite"/>
    </source>
</evidence>
<evidence type="ECO:0000259" key="3">
    <source>
        <dbReference type="PROSITE" id="PS50157"/>
    </source>
</evidence>
<name>A0A3P8L1B8_9TREM</name>
<dbReference type="InterPro" id="IPR013087">
    <property type="entry name" value="Znf_C2H2_type"/>
</dbReference>
<dbReference type="InterPro" id="IPR036236">
    <property type="entry name" value="Znf_C2H2_sf"/>
</dbReference>
<sequence>MKCIHQPFQQNQSDYLNHNEDNHHLKNQIELNSYENDHHDHHRNTISPIELVYDQMKSLINGTLTHDSGIGNSEHIEQLNKETTTTTTTTTTTNTTEIIHSSSINSDDNIYHKDDDALDLTVNKLFTKNTLNQEHFLFDNGKHQQTIEDSQLYESYIKGVTMNQLMQFLPYSSSSECYNLTLKTTPTTTTTTTSPTIPLLPSTSSNAINTCDGKLTKAVNNSNFCPYTQISSLYGTSYQPFELTKNSSTSSSSSVDLFTAAAAAYAAAAAAAAAAASLVQPTISSNITTIPTTTTTTTMIHSPMLSTNDHDHHALMLTTMMKERSSTYSNTLEQMNHRLLTLPMNNNGTSMIPQNLLTLFTNSNYNWPPKSSTPVSNKNQSIMHMDEEYLMNEENPNEFNQFKSSPTIEYGHYEQKLNLHNDNSDNDNHDDDDGDDDDGDYDEDCLTIQRQQQISSTMITSTTITTTTATTTTTTRTSTTTTSSSRPSEDYLEQFMKIDQSQNILWRQLADRFQRTLGPNQCGVCNKVLSCRSALTMHYRVHTGK</sequence>
<dbReference type="Gene3D" id="3.30.160.60">
    <property type="entry name" value="Classic Zinc Finger"/>
    <property type="match status" value="1"/>
</dbReference>
<evidence type="ECO:0000256" key="1">
    <source>
        <dbReference type="PROSITE-ProRule" id="PRU00042"/>
    </source>
</evidence>
<protein>
    <recommendedName>
        <fullName evidence="3">C2H2-type domain-containing protein</fullName>
    </recommendedName>
</protein>
<dbReference type="PROSITE" id="PS00028">
    <property type="entry name" value="ZINC_FINGER_C2H2_1"/>
    <property type="match status" value="1"/>
</dbReference>
<evidence type="ECO:0000313" key="5">
    <source>
        <dbReference type="Proteomes" id="UP000269396"/>
    </source>
</evidence>
<evidence type="ECO:0000313" key="4">
    <source>
        <dbReference type="EMBL" id="VDP86736.1"/>
    </source>
</evidence>
<feature type="domain" description="C2H2-type" evidence="3">
    <location>
        <begin position="520"/>
        <end position="545"/>
    </location>
</feature>
<dbReference type="SUPFAM" id="SSF57667">
    <property type="entry name" value="beta-beta-alpha zinc fingers"/>
    <property type="match status" value="1"/>
</dbReference>
<gene>
    <name evidence="4" type="ORF">SMTD_LOCUS22223</name>
</gene>
<feature type="region of interest" description="Disordered" evidence="2">
    <location>
        <begin position="418"/>
        <end position="443"/>
    </location>
</feature>
<dbReference type="AlphaFoldDB" id="A0A3P8L1B8"/>
<proteinExistence type="predicted"/>
<keyword evidence="5" id="KW-1185">Reference proteome</keyword>